<dbReference type="SUPFAM" id="SSF53335">
    <property type="entry name" value="S-adenosyl-L-methionine-dependent methyltransferases"/>
    <property type="match status" value="1"/>
</dbReference>
<dbReference type="Pfam" id="PF13847">
    <property type="entry name" value="Methyltransf_31"/>
    <property type="match status" value="1"/>
</dbReference>
<dbReference type="GO" id="GO:0032259">
    <property type="term" value="P:methylation"/>
    <property type="evidence" value="ECO:0007669"/>
    <property type="project" value="UniProtKB-KW"/>
</dbReference>
<keyword evidence="3" id="KW-1185">Reference proteome</keyword>
<dbReference type="EMBL" id="JAEHFJ010000002">
    <property type="protein sequence ID" value="MBJ2173446.1"/>
    <property type="molecule type" value="Genomic_DNA"/>
</dbReference>
<dbReference type="PANTHER" id="PTHR43861">
    <property type="entry name" value="TRANS-ACONITATE 2-METHYLTRANSFERASE-RELATED"/>
    <property type="match status" value="1"/>
</dbReference>
<keyword evidence="2" id="KW-0489">Methyltransferase</keyword>
<evidence type="ECO:0000313" key="3">
    <source>
        <dbReference type="Proteomes" id="UP000623301"/>
    </source>
</evidence>
<reference evidence="2 3" key="1">
    <citation type="submission" date="2020-12" db="EMBL/GenBank/DDBJ databases">
        <title>Aureibaculum luteum sp. nov. and Aureibaculum flavum sp. nov., novel members of the family Flavobacteriaceae isolated from Antarctic intertidal sediments.</title>
        <authorList>
            <person name="He X."/>
            <person name="Zhang X."/>
        </authorList>
    </citation>
    <scope>NUCLEOTIDE SEQUENCE [LARGE SCALE GENOMIC DNA]</scope>
    <source>
        <strain evidence="2 3">A20</strain>
    </source>
</reference>
<organism evidence="2 3">
    <name type="scientific">Aureibaculum flavum</name>
    <dbReference type="NCBI Taxonomy" id="2795986"/>
    <lineage>
        <taxon>Bacteria</taxon>
        <taxon>Pseudomonadati</taxon>
        <taxon>Bacteroidota</taxon>
        <taxon>Flavobacteriia</taxon>
        <taxon>Flavobacteriales</taxon>
        <taxon>Flavobacteriaceae</taxon>
        <taxon>Aureibaculum</taxon>
    </lineage>
</organism>
<dbReference type="Gene3D" id="3.40.50.150">
    <property type="entry name" value="Vaccinia Virus protein VP39"/>
    <property type="match status" value="1"/>
</dbReference>
<keyword evidence="2" id="KW-0808">Transferase</keyword>
<dbReference type="GO" id="GO:0008168">
    <property type="term" value="F:methyltransferase activity"/>
    <property type="evidence" value="ECO:0007669"/>
    <property type="project" value="UniProtKB-KW"/>
</dbReference>
<comment type="caution">
    <text evidence="2">The sequence shown here is derived from an EMBL/GenBank/DDBJ whole genome shotgun (WGS) entry which is preliminary data.</text>
</comment>
<dbReference type="InterPro" id="IPR025714">
    <property type="entry name" value="Methyltranfer_dom"/>
</dbReference>
<evidence type="ECO:0000259" key="1">
    <source>
        <dbReference type="Pfam" id="PF13847"/>
    </source>
</evidence>
<evidence type="ECO:0000313" key="2">
    <source>
        <dbReference type="EMBL" id="MBJ2173446.1"/>
    </source>
</evidence>
<accession>A0ABS0WN94</accession>
<dbReference type="RefSeq" id="WP_198840244.1">
    <property type="nucleotide sequence ID" value="NZ_JAEHFJ010000002.1"/>
</dbReference>
<protein>
    <submittedName>
        <fullName evidence="2">Methyltransferase domain-containing protein</fullName>
    </submittedName>
</protein>
<proteinExistence type="predicted"/>
<dbReference type="InterPro" id="IPR029063">
    <property type="entry name" value="SAM-dependent_MTases_sf"/>
</dbReference>
<sequence length="237" mass="27596">MSFFINTKYRTDAIEIMDDFSIDGAILENTLDQLANINKWLGGNSVTLNGLKKVLKKYPKHKPLTIIDLGCGNGDMLRIVARYLKKNHFNFKLIGVDANACAIEYAQKLSVDYPEIMYLQQDIFSEEFKLLKYDLVLATLFLHHFKKEQLITLLSDLLKTAKLGILVNDLHRHKMAYYLFKGLGLFIKNHMVKQDGLTSVLRGFKRKELEEMSNELNVKSEISWKWAFRFQWIIQNK</sequence>
<dbReference type="Proteomes" id="UP000623301">
    <property type="component" value="Unassembled WGS sequence"/>
</dbReference>
<name>A0ABS0WN94_9FLAO</name>
<feature type="domain" description="Methyltransferase" evidence="1">
    <location>
        <begin position="61"/>
        <end position="159"/>
    </location>
</feature>
<dbReference type="CDD" id="cd02440">
    <property type="entry name" value="AdoMet_MTases"/>
    <property type="match status" value="1"/>
</dbReference>
<gene>
    <name evidence="2" type="ORF">JBL43_04315</name>
</gene>